<dbReference type="Proteomes" id="UP000310108">
    <property type="component" value="Unassembled WGS sequence"/>
</dbReference>
<evidence type="ECO:0000313" key="4">
    <source>
        <dbReference type="Proteomes" id="UP000310108"/>
    </source>
</evidence>
<dbReference type="PANTHER" id="PTHR24148">
    <property type="entry name" value="ANKYRIN REPEAT DOMAIN-CONTAINING PROTEIN 39 HOMOLOG-RELATED"/>
    <property type="match status" value="1"/>
</dbReference>
<dbReference type="InterPro" id="IPR052895">
    <property type="entry name" value="HetReg/Transcr_Mod"/>
</dbReference>
<evidence type="ECO:0000259" key="2">
    <source>
        <dbReference type="Pfam" id="PF06985"/>
    </source>
</evidence>
<organism evidence="3 4">
    <name type="scientific">Colletotrichum tanaceti</name>
    <dbReference type="NCBI Taxonomy" id="1306861"/>
    <lineage>
        <taxon>Eukaryota</taxon>
        <taxon>Fungi</taxon>
        <taxon>Dikarya</taxon>
        <taxon>Ascomycota</taxon>
        <taxon>Pezizomycotina</taxon>
        <taxon>Sordariomycetes</taxon>
        <taxon>Hypocreomycetidae</taxon>
        <taxon>Glomerellales</taxon>
        <taxon>Glomerellaceae</taxon>
        <taxon>Colletotrichum</taxon>
        <taxon>Colletotrichum destructivum species complex</taxon>
    </lineage>
</organism>
<dbReference type="AlphaFoldDB" id="A0A4U6X1K3"/>
<sequence>MSGLIEFSPAEAEDTLRAEQLSHDLFKLTLTRRNKASIFAEAIGRLDRGRDEADLILGNLRAWSPDAAAHFPRRTSDVVLDTPFRLLCSSPSGIPLDGAFAIRQYLAVSYSWHGPDWPRTTSSKSVPAPAPASASASAPAPGGGIWPVGGRFAEAILAQRGHPREGVWIDQVCIDQADDAEKQRAIACMDVVYKSCRRLVVLLEDVELTADEAALCERYYHHGSGGDPARSFLDRVPRGDGGGEKEEVSRLVAVYDKIAAARWWRRAWCFHEFVVAEPWSDKRHMAAHNAVFIMGVTVDGDGGGKATISLEWTALHALLTTVMIQLGHRPPESEHLYPILGGFADRTSPLLDGRERVAGATTASFMARFNAVAQTGCSMPGDRLSVCLNLVGLGLAYFRAREPTPDEVYFLAVLLSLAAGEKVPLAFAGPEALVVGGTRSWLARSAAEADTTLPKFRLGGNSGIRGASVGRLEIDLVFFEGSSAARVSEEELRGTYAVFPDVIRSTPPPLKAGIGRTETLFRDDEETDLCRRRFLAAVVAGGHGLAGRLWAQLEREVVRANYNTGMFDDFVADEALRLNAARFVTALGGVGDEGRITEETALALLTWITDPRSIYWISAFAVRISCSRDGAQALLTAFHFGKEFLANGDASRIRVAVPTDLIRGDCAWTRAWLLVSTDDAGGGAAWKLAGKALLLGEGDLLDKLGDGGGLGDAAVVLRERQVIIG</sequence>
<evidence type="ECO:0000313" key="3">
    <source>
        <dbReference type="EMBL" id="TKW49238.1"/>
    </source>
</evidence>
<dbReference type="Pfam" id="PF06985">
    <property type="entry name" value="HET"/>
    <property type="match status" value="1"/>
</dbReference>
<feature type="region of interest" description="Disordered" evidence="1">
    <location>
        <begin position="119"/>
        <end position="140"/>
    </location>
</feature>
<dbReference type="PANTHER" id="PTHR24148:SF73">
    <property type="entry name" value="HET DOMAIN PROTEIN (AFU_ORTHOLOGUE AFUA_8G01020)"/>
    <property type="match status" value="1"/>
</dbReference>
<feature type="domain" description="Heterokaryon incompatibility" evidence="2">
    <location>
        <begin position="105"/>
        <end position="272"/>
    </location>
</feature>
<proteinExistence type="predicted"/>
<accession>A0A4U6X1K3</accession>
<comment type="caution">
    <text evidence="3">The sequence shown here is derived from an EMBL/GenBank/DDBJ whole genome shotgun (WGS) entry which is preliminary data.</text>
</comment>
<reference evidence="3 4" key="1">
    <citation type="journal article" date="2019" name="PLoS ONE">
        <title>Comparative genome analysis indicates high evolutionary potential of pathogenicity genes in Colletotrichum tanaceti.</title>
        <authorList>
            <person name="Lelwala R.V."/>
            <person name="Korhonen P.K."/>
            <person name="Young N.D."/>
            <person name="Scott J.B."/>
            <person name="Ades P.A."/>
            <person name="Gasser R.B."/>
            <person name="Taylor P.W.J."/>
        </authorList>
    </citation>
    <scope>NUCLEOTIDE SEQUENCE [LARGE SCALE GENOMIC DNA]</scope>
    <source>
        <strain evidence="3">BRIP57314</strain>
    </source>
</reference>
<protein>
    <recommendedName>
        <fullName evidence="2">Heterokaryon incompatibility domain-containing protein</fullName>
    </recommendedName>
</protein>
<feature type="compositionally biased region" description="Low complexity" evidence="1">
    <location>
        <begin position="122"/>
        <end position="140"/>
    </location>
</feature>
<dbReference type="STRING" id="1306861.A0A4U6X1K3"/>
<dbReference type="InterPro" id="IPR010730">
    <property type="entry name" value="HET"/>
</dbReference>
<keyword evidence="4" id="KW-1185">Reference proteome</keyword>
<dbReference type="EMBL" id="PJEX01000587">
    <property type="protein sequence ID" value="TKW49238.1"/>
    <property type="molecule type" value="Genomic_DNA"/>
</dbReference>
<evidence type="ECO:0000256" key="1">
    <source>
        <dbReference type="SAM" id="MobiDB-lite"/>
    </source>
</evidence>
<gene>
    <name evidence="3" type="ORF">CTA1_3701</name>
</gene>
<name>A0A4U6X1K3_9PEZI</name>